<dbReference type="NCBIfam" id="TIGR00756">
    <property type="entry name" value="PPR"/>
    <property type="match status" value="1"/>
</dbReference>
<name>A0A813DPH9_POLGL</name>
<organism evidence="4 5">
    <name type="scientific">Polarella glacialis</name>
    <name type="common">Dinoflagellate</name>
    <dbReference type="NCBI Taxonomy" id="89957"/>
    <lineage>
        <taxon>Eukaryota</taxon>
        <taxon>Sar</taxon>
        <taxon>Alveolata</taxon>
        <taxon>Dinophyceae</taxon>
        <taxon>Suessiales</taxon>
        <taxon>Suessiaceae</taxon>
        <taxon>Polarella</taxon>
    </lineage>
</organism>
<dbReference type="OrthoDB" id="185373at2759"/>
<proteinExistence type="predicted"/>
<keyword evidence="1" id="KW-0677">Repeat</keyword>
<comment type="caution">
    <text evidence="4">The sequence shown here is derived from an EMBL/GenBank/DDBJ whole genome shotgun (WGS) entry which is preliminary data.</text>
</comment>
<feature type="repeat" description="PPR" evidence="2">
    <location>
        <begin position="12"/>
        <end position="46"/>
    </location>
</feature>
<dbReference type="InterPro" id="IPR002885">
    <property type="entry name" value="PPR_rpt"/>
</dbReference>
<dbReference type="EMBL" id="CAJNNV010004691">
    <property type="protein sequence ID" value="CAE8591094.1"/>
    <property type="molecule type" value="Genomic_DNA"/>
</dbReference>
<evidence type="ECO:0000256" key="2">
    <source>
        <dbReference type="PROSITE-ProRule" id="PRU00708"/>
    </source>
</evidence>
<evidence type="ECO:0000256" key="1">
    <source>
        <dbReference type="ARBA" id="ARBA00022737"/>
    </source>
</evidence>
<dbReference type="PROSITE" id="PS51375">
    <property type="entry name" value="PPR"/>
    <property type="match status" value="2"/>
</dbReference>
<sequence>MSNLQEGRLVPDKVGFNSLASACAVGRQPEQALKVLQVMRDLKVEPDVVTFGSLVSACEKGQLWERSLQLLLETGFRGIAFDVVLCSAAVSACEKGLKWQRALHLAASFQDKDVAVNEIACNAQISACARGGEWARALWLLFDMRRAGLRRSIVSYNSAAAACQAASHWQGALLLLHAARRDQLQPDAGTFAAATETLDLAGRLGMLPSLLAEASVHLGPSSAEYSGKQAAGSELLVIAAELLEQHGVVNGGAARSCFRNVFASLHKRLAALCCPSRPLDQASQSASRLLDSELARQFSLGSRLTVEALHCVGLSTRRSCTWGAQSRLGPRRWTARSEAVNSFDGPTAHSLAAWIGSSLWSSIGEDLLCTWRSTGYGGDLPQGHMLLPVLVQHDRSRHAERVALLGALQALVRHGPSDEMQPSSGKQNMFVVGVGVVVVLVFVVVA</sequence>
<evidence type="ECO:0000313" key="4">
    <source>
        <dbReference type="EMBL" id="CAE8591094.1"/>
    </source>
</evidence>
<feature type="non-terminal residue" evidence="4">
    <location>
        <position position="446"/>
    </location>
</feature>
<dbReference type="AlphaFoldDB" id="A0A813DPH9"/>
<dbReference type="PANTHER" id="PTHR47447">
    <property type="entry name" value="OS03G0856100 PROTEIN"/>
    <property type="match status" value="1"/>
</dbReference>
<reference evidence="4" key="1">
    <citation type="submission" date="2021-02" db="EMBL/GenBank/DDBJ databases">
        <authorList>
            <person name="Dougan E. K."/>
            <person name="Rhodes N."/>
            <person name="Thang M."/>
            <person name="Chan C."/>
        </authorList>
    </citation>
    <scope>NUCLEOTIDE SEQUENCE</scope>
</reference>
<evidence type="ECO:0000256" key="3">
    <source>
        <dbReference type="SAM" id="Phobius"/>
    </source>
</evidence>
<gene>
    <name evidence="4" type="ORF">PGLA1383_LOCUS9786</name>
</gene>
<feature type="repeat" description="PPR" evidence="2">
    <location>
        <begin position="117"/>
        <end position="151"/>
    </location>
</feature>
<dbReference type="Proteomes" id="UP000654075">
    <property type="component" value="Unassembled WGS sequence"/>
</dbReference>
<accession>A0A813DPH9</accession>
<dbReference type="Gene3D" id="1.25.40.10">
    <property type="entry name" value="Tetratricopeptide repeat domain"/>
    <property type="match status" value="2"/>
</dbReference>
<dbReference type="PANTHER" id="PTHR47447:SF17">
    <property type="entry name" value="OS12G0638900 PROTEIN"/>
    <property type="match status" value="1"/>
</dbReference>
<evidence type="ECO:0008006" key="6">
    <source>
        <dbReference type="Google" id="ProtNLM"/>
    </source>
</evidence>
<keyword evidence="3" id="KW-0472">Membrane</keyword>
<dbReference type="Pfam" id="PF13812">
    <property type="entry name" value="PPR_3"/>
    <property type="match status" value="2"/>
</dbReference>
<feature type="transmembrane region" description="Helical" evidence="3">
    <location>
        <begin position="429"/>
        <end position="445"/>
    </location>
</feature>
<protein>
    <recommendedName>
        <fullName evidence="6">Pentatricopeptide repeat-containing protein, chloroplastic</fullName>
    </recommendedName>
</protein>
<keyword evidence="3" id="KW-1133">Transmembrane helix</keyword>
<keyword evidence="3" id="KW-0812">Transmembrane</keyword>
<dbReference type="InterPro" id="IPR011990">
    <property type="entry name" value="TPR-like_helical_dom_sf"/>
</dbReference>
<keyword evidence="5" id="KW-1185">Reference proteome</keyword>
<evidence type="ECO:0000313" key="5">
    <source>
        <dbReference type="Proteomes" id="UP000654075"/>
    </source>
</evidence>